<accession>A0ABR6ZY70</accession>
<feature type="signal peptide" evidence="1">
    <location>
        <begin position="1"/>
        <end position="22"/>
    </location>
</feature>
<evidence type="ECO:0000313" key="2">
    <source>
        <dbReference type="EMBL" id="MBC3920823.1"/>
    </source>
</evidence>
<proteinExistence type="predicted"/>
<name>A0ABR6ZY70_9BURK</name>
<sequence>MNAKQVFLATSAFFLTSTAVFAADTTTPAPKTRAEVVAELVQARANGEELGSEGFAWYPAQKAALVKANTETRLAAEKAAADSKVAAGTTQKTQQN</sequence>
<evidence type="ECO:0000256" key="1">
    <source>
        <dbReference type="SAM" id="SignalP"/>
    </source>
</evidence>
<keyword evidence="3" id="KW-1185">Reference proteome</keyword>
<dbReference type="RefSeq" id="WP_186950662.1">
    <property type="nucleotide sequence ID" value="NZ_JACOGF010000020.1"/>
</dbReference>
<keyword evidence="1" id="KW-0732">Signal</keyword>
<dbReference type="InterPro" id="IPR025421">
    <property type="entry name" value="DUF4148"/>
</dbReference>
<dbReference type="EMBL" id="JACOGF010000020">
    <property type="protein sequence ID" value="MBC3920823.1"/>
    <property type="molecule type" value="Genomic_DNA"/>
</dbReference>
<dbReference type="Proteomes" id="UP000650424">
    <property type="component" value="Unassembled WGS sequence"/>
</dbReference>
<protein>
    <submittedName>
        <fullName evidence="2">DUF4148 domain-containing protein</fullName>
    </submittedName>
</protein>
<evidence type="ECO:0000313" key="3">
    <source>
        <dbReference type="Proteomes" id="UP000650424"/>
    </source>
</evidence>
<dbReference type="Pfam" id="PF13663">
    <property type="entry name" value="DUF4148"/>
    <property type="match status" value="1"/>
</dbReference>
<reference evidence="2 3" key="1">
    <citation type="submission" date="2020-08" db="EMBL/GenBank/DDBJ databases">
        <title>Novel species isolated from subtropical streams in China.</title>
        <authorList>
            <person name="Lu H."/>
        </authorList>
    </citation>
    <scope>NUCLEOTIDE SEQUENCE [LARGE SCALE GENOMIC DNA]</scope>
    <source>
        <strain evidence="2 3">CY18W</strain>
    </source>
</reference>
<comment type="caution">
    <text evidence="2">The sequence shown here is derived from an EMBL/GenBank/DDBJ whole genome shotgun (WGS) entry which is preliminary data.</text>
</comment>
<feature type="chain" id="PRO_5045596497" evidence="1">
    <location>
        <begin position="23"/>
        <end position="96"/>
    </location>
</feature>
<organism evidence="2 3">
    <name type="scientific">Undibacterium hunanense</name>
    <dbReference type="NCBI Taxonomy" id="2762292"/>
    <lineage>
        <taxon>Bacteria</taxon>
        <taxon>Pseudomonadati</taxon>
        <taxon>Pseudomonadota</taxon>
        <taxon>Betaproteobacteria</taxon>
        <taxon>Burkholderiales</taxon>
        <taxon>Oxalobacteraceae</taxon>
        <taxon>Undibacterium</taxon>
    </lineage>
</organism>
<gene>
    <name evidence="2" type="ORF">H8L32_25380</name>
</gene>